<proteinExistence type="predicted"/>
<accession>A0A413QWQ9</accession>
<organism evidence="2 3">
    <name type="scientific">Agathobacter rectalis</name>
    <dbReference type="NCBI Taxonomy" id="39491"/>
    <lineage>
        <taxon>Bacteria</taxon>
        <taxon>Bacillati</taxon>
        <taxon>Bacillota</taxon>
        <taxon>Clostridia</taxon>
        <taxon>Lachnospirales</taxon>
        <taxon>Lachnospiraceae</taxon>
        <taxon>Agathobacter</taxon>
    </lineage>
</organism>
<feature type="region of interest" description="Disordered" evidence="1">
    <location>
        <begin position="1"/>
        <end position="22"/>
    </location>
</feature>
<sequence>MAAKKTTTGTATRSEQTEPMFSKEQILASARFANRRDLVDALLDEDKSYTMKTVDNLVEKYMKGQVK</sequence>
<reference evidence="2 3" key="1">
    <citation type="submission" date="2018-08" db="EMBL/GenBank/DDBJ databases">
        <title>A genome reference for cultivated species of the human gut microbiota.</title>
        <authorList>
            <person name="Zou Y."/>
            <person name="Xue W."/>
            <person name="Luo G."/>
        </authorList>
    </citation>
    <scope>NUCLEOTIDE SEQUENCE [LARGE SCALE GENOMIC DNA]</scope>
    <source>
        <strain evidence="2 3">AM44-1AT</strain>
    </source>
</reference>
<feature type="compositionally biased region" description="Low complexity" evidence="1">
    <location>
        <begin position="1"/>
        <end position="12"/>
    </location>
</feature>
<evidence type="ECO:0000313" key="3">
    <source>
        <dbReference type="Proteomes" id="UP000286341"/>
    </source>
</evidence>
<name>A0A413QWQ9_9FIRM</name>
<dbReference type="RefSeq" id="WP_118342676.1">
    <property type="nucleotide sequence ID" value="NZ_QSEY01000022.1"/>
</dbReference>
<protein>
    <submittedName>
        <fullName evidence="2">Uncharacterized protein</fullName>
    </submittedName>
</protein>
<evidence type="ECO:0000256" key="1">
    <source>
        <dbReference type="SAM" id="MobiDB-lite"/>
    </source>
</evidence>
<dbReference type="Proteomes" id="UP000286341">
    <property type="component" value="Unassembled WGS sequence"/>
</dbReference>
<dbReference type="EMBL" id="QSFB01000011">
    <property type="protein sequence ID" value="RHA13064.1"/>
    <property type="molecule type" value="Genomic_DNA"/>
</dbReference>
<comment type="caution">
    <text evidence="2">The sequence shown here is derived from an EMBL/GenBank/DDBJ whole genome shotgun (WGS) entry which is preliminary data.</text>
</comment>
<gene>
    <name evidence="2" type="ORF">DW948_09065</name>
</gene>
<dbReference type="AlphaFoldDB" id="A0A413QWQ9"/>
<evidence type="ECO:0000313" key="2">
    <source>
        <dbReference type="EMBL" id="RHA13064.1"/>
    </source>
</evidence>